<evidence type="ECO:0000313" key="4">
    <source>
        <dbReference type="EMBL" id="TQV72074.1"/>
    </source>
</evidence>
<dbReference type="EMBL" id="VIKR01000005">
    <property type="protein sequence ID" value="TQV72021.1"/>
    <property type="molecule type" value="Genomic_DNA"/>
</dbReference>
<dbReference type="GO" id="GO:0016491">
    <property type="term" value="F:oxidoreductase activity"/>
    <property type="evidence" value="ECO:0007669"/>
    <property type="project" value="InterPro"/>
</dbReference>
<dbReference type="InterPro" id="IPR050553">
    <property type="entry name" value="Thioredoxin_ResA/DsbE_sf"/>
</dbReference>
<evidence type="ECO:0000313" key="5">
    <source>
        <dbReference type="Proteomes" id="UP000317839"/>
    </source>
</evidence>
<dbReference type="RefSeq" id="WP_142943401.1">
    <property type="nucleotide sequence ID" value="NZ_VIKR01000005.1"/>
</dbReference>
<reference evidence="4 5" key="1">
    <citation type="submission" date="2019-06" db="EMBL/GenBank/DDBJ databases">
        <title>Draft genome of Aliikangiella marina GYP-15.</title>
        <authorList>
            <person name="Wang G."/>
        </authorList>
    </citation>
    <scope>NUCLEOTIDE SEQUENCE [LARGE SCALE GENOMIC DNA]</scope>
    <source>
        <strain evidence="4 5">GYP-15</strain>
    </source>
</reference>
<organism evidence="4 5">
    <name type="scientific">Aliikangiella marina</name>
    <dbReference type="NCBI Taxonomy" id="1712262"/>
    <lineage>
        <taxon>Bacteria</taxon>
        <taxon>Pseudomonadati</taxon>
        <taxon>Pseudomonadota</taxon>
        <taxon>Gammaproteobacteria</taxon>
        <taxon>Oceanospirillales</taxon>
        <taxon>Pleioneaceae</taxon>
        <taxon>Aliikangiella</taxon>
    </lineage>
</organism>
<evidence type="ECO:0000313" key="3">
    <source>
        <dbReference type="EMBL" id="TQV72021.1"/>
    </source>
</evidence>
<dbReference type="PROSITE" id="PS51352">
    <property type="entry name" value="THIOREDOXIN_2"/>
    <property type="match status" value="1"/>
</dbReference>
<evidence type="ECO:0000256" key="1">
    <source>
        <dbReference type="SAM" id="SignalP"/>
    </source>
</evidence>
<protein>
    <submittedName>
        <fullName evidence="4">Peroxiredoxin family protein</fullName>
    </submittedName>
</protein>
<keyword evidence="1" id="KW-0732">Signal</keyword>
<name>A0A545T4C0_9GAMM</name>
<dbReference type="InterPro" id="IPR000866">
    <property type="entry name" value="AhpC/TSA"/>
</dbReference>
<dbReference type="OrthoDB" id="9809746at2"/>
<dbReference type="AlphaFoldDB" id="A0A545T4C0"/>
<keyword evidence="5" id="KW-1185">Reference proteome</keyword>
<sequence>MKRFYFLVIAAFVAIHMQISANTLEEKDTGVPINQPVPALSAIGIDGSAQNLAQLSGQKGTILIFHRSADWCPYCKRHLIEFNKWNNKFAELGYNLVAISYDSVEVLKRFTEKEGIQYALIADQNQQTMKSFEVLNTDYEPGHRHYGIPFPGVMVVNKSGILTYKYFYQGYKHRVVISDLYEKLKNQ</sequence>
<feature type="chain" id="PRO_5033847652" evidence="1">
    <location>
        <begin position="22"/>
        <end position="187"/>
    </location>
</feature>
<accession>A0A545T4C0</accession>
<evidence type="ECO:0000259" key="2">
    <source>
        <dbReference type="PROSITE" id="PS51352"/>
    </source>
</evidence>
<dbReference type="Gene3D" id="3.40.30.10">
    <property type="entry name" value="Glutaredoxin"/>
    <property type="match status" value="1"/>
</dbReference>
<dbReference type="PANTHER" id="PTHR42852">
    <property type="entry name" value="THIOL:DISULFIDE INTERCHANGE PROTEIN DSBE"/>
    <property type="match status" value="1"/>
</dbReference>
<dbReference type="Proteomes" id="UP000317839">
    <property type="component" value="Unassembled WGS sequence"/>
</dbReference>
<dbReference type="EMBL" id="VIKR01000005">
    <property type="protein sequence ID" value="TQV72074.1"/>
    <property type="molecule type" value="Genomic_DNA"/>
</dbReference>
<proteinExistence type="predicted"/>
<feature type="signal peptide" evidence="1">
    <location>
        <begin position="1"/>
        <end position="21"/>
    </location>
</feature>
<dbReference type="SUPFAM" id="SSF52833">
    <property type="entry name" value="Thioredoxin-like"/>
    <property type="match status" value="1"/>
</dbReference>
<dbReference type="Pfam" id="PF00578">
    <property type="entry name" value="AhpC-TSA"/>
    <property type="match status" value="1"/>
</dbReference>
<dbReference type="InterPro" id="IPR013766">
    <property type="entry name" value="Thioredoxin_domain"/>
</dbReference>
<feature type="domain" description="Thioredoxin" evidence="2">
    <location>
        <begin position="31"/>
        <end position="187"/>
    </location>
</feature>
<dbReference type="GO" id="GO:0016209">
    <property type="term" value="F:antioxidant activity"/>
    <property type="evidence" value="ECO:0007669"/>
    <property type="project" value="InterPro"/>
</dbReference>
<dbReference type="PANTHER" id="PTHR42852:SF13">
    <property type="entry name" value="PROTEIN DIPZ"/>
    <property type="match status" value="1"/>
</dbReference>
<dbReference type="InterPro" id="IPR036249">
    <property type="entry name" value="Thioredoxin-like_sf"/>
</dbReference>
<gene>
    <name evidence="3" type="ORF">FLL45_17510</name>
    <name evidence="4" type="ORF">FLL45_17790</name>
</gene>
<comment type="caution">
    <text evidence="4">The sequence shown here is derived from an EMBL/GenBank/DDBJ whole genome shotgun (WGS) entry which is preliminary data.</text>
</comment>